<dbReference type="EMBL" id="CAJPWZ010000342">
    <property type="protein sequence ID" value="CAG2190853.1"/>
    <property type="molecule type" value="Genomic_DNA"/>
</dbReference>
<keyword evidence="2" id="KW-0472">Membrane</keyword>
<dbReference type="GO" id="GO:0016020">
    <property type="term" value="C:membrane"/>
    <property type="evidence" value="ECO:0007669"/>
    <property type="project" value="InterPro"/>
</dbReference>
<feature type="region of interest" description="Disordered" evidence="1">
    <location>
        <begin position="416"/>
        <end position="437"/>
    </location>
</feature>
<sequence>MVQVAGLVATIRYPQENTVNISCWNTSKIQIQKISVQEEETTCRLKACDLNSYDTQTIEDNCNGEKSCLVDYNFTSTCLREFRYINLSYTCKHENKTSLSTFEVDFEIGLSFSSNRTTWTRDALLTDHTRVNINALGYSLYAFSYDSAGGTVRIDTDKELMQPICLSLWYQFYTNAYNCYFKIYKISGGNDTLLYTANGNQTFHNTWLNISVDVYGQDPFKIVLEADFNLSIFSGIRAILIDDTSIAYRPCQGQIIYTTCLDIEEPIKIQCETQLLVGDISISLEPDNLISQQNTCTEKSTKSRLNTFCSNFNKSDQCEFRVLDFINGYEDCYVTNKYITVTYQCRDTPTTSMESSTASYVSVPLQITSGTPFVESTTQASITAAIVSVLVVVIVAALVFIKVVIHRRRKIAKNSNFSENRQKHSKTDSINASANKTGMTDINMPVIYDNINDKKTINREAHKEEGNYESLSTSSKSVEHMYASAEQESTEPDLSQYQSITNPPESDIHTYDSTDLNSSQYQSLTIQTESDIHTYASTTSTQ</sequence>
<keyword evidence="5" id="KW-1185">Reference proteome</keyword>
<evidence type="ECO:0000256" key="1">
    <source>
        <dbReference type="SAM" id="MobiDB-lite"/>
    </source>
</evidence>
<feature type="compositionally biased region" description="Polar residues" evidence="1">
    <location>
        <begin position="492"/>
        <end position="504"/>
    </location>
</feature>
<gene>
    <name evidence="4" type="ORF">MEDL_6098</name>
</gene>
<feature type="region of interest" description="Disordered" evidence="1">
    <location>
        <begin position="460"/>
        <end position="514"/>
    </location>
</feature>
<dbReference type="InterPro" id="IPR013320">
    <property type="entry name" value="ConA-like_dom_sf"/>
</dbReference>
<dbReference type="PROSITE" id="PS50060">
    <property type="entry name" value="MAM_2"/>
    <property type="match status" value="1"/>
</dbReference>
<evidence type="ECO:0000313" key="5">
    <source>
        <dbReference type="Proteomes" id="UP000683360"/>
    </source>
</evidence>
<dbReference type="CDD" id="cd22823">
    <property type="entry name" value="Gal_Rha_Lectin"/>
    <property type="match status" value="1"/>
</dbReference>
<evidence type="ECO:0000259" key="3">
    <source>
        <dbReference type="PROSITE" id="PS50060"/>
    </source>
</evidence>
<comment type="caution">
    <text evidence="4">The sequence shown here is derived from an EMBL/GenBank/DDBJ whole genome shotgun (WGS) entry which is preliminary data.</text>
</comment>
<dbReference type="OrthoDB" id="6143732at2759"/>
<accession>A0A8S3Q5X9</accession>
<feature type="domain" description="MAM" evidence="3">
    <location>
        <begin position="76"/>
        <end position="253"/>
    </location>
</feature>
<dbReference type="Gene3D" id="2.60.120.200">
    <property type="match status" value="1"/>
</dbReference>
<evidence type="ECO:0000256" key="2">
    <source>
        <dbReference type="SAM" id="Phobius"/>
    </source>
</evidence>
<evidence type="ECO:0000313" key="4">
    <source>
        <dbReference type="EMBL" id="CAG2190853.1"/>
    </source>
</evidence>
<protein>
    <recommendedName>
        <fullName evidence="3">MAM domain-containing protein</fullName>
    </recommendedName>
</protein>
<keyword evidence="2" id="KW-0812">Transmembrane</keyword>
<dbReference type="SUPFAM" id="SSF49899">
    <property type="entry name" value="Concanavalin A-like lectins/glucanases"/>
    <property type="match status" value="1"/>
</dbReference>
<reference evidence="4" key="1">
    <citation type="submission" date="2021-03" db="EMBL/GenBank/DDBJ databases">
        <authorList>
            <person name="Bekaert M."/>
        </authorList>
    </citation>
    <scope>NUCLEOTIDE SEQUENCE</scope>
</reference>
<name>A0A8S3Q5X9_MYTED</name>
<proteinExistence type="predicted"/>
<dbReference type="AlphaFoldDB" id="A0A8S3Q5X9"/>
<feature type="compositionally biased region" description="Polar residues" evidence="1">
    <location>
        <begin position="428"/>
        <end position="437"/>
    </location>
</feature>
<keyword evidence="2" id="KW-1133">Transmembrane helix</keyword>
<feature type="transmembrane region" description="Helical" evidence="2">
    <location>
        <begin position="382"/>
        <end position="405"/>
    </location>
</feature>
<organism evidence="4 5">
    <name type="scientific">Mytilus edulis</name>
    <name type="common">Blue mussel</name>
    <dbReference type="NCBI Taxonomy" id="6550"/>
    <lineage>
        <taxon>Eukaryota</taxon>
        <taxon>Metazoa</taxon>
        <taxon>Spiralia</taxon>
        <taxon>Lophotrochozoa</taxon>
        <taxon>Mollusca</taxon>
        <taxon>Bivalvia</taxon>
        <taxon>Autobranchia</taxon>
        <taxon>Pteriomorphia</taxon>
        <taxon>Mytilida</taxon>
        <taxon>Mytiloidea</taxon>
        <taxon>Mytilidae</taxon>
        <taxon>Mytilinae</taxon>
        <taxon>Mytilus</taxon>
    </lineage>
</organism>
<dbReference type="Proteomes" id="UP000683360">
    <property type="component" value="Unassembled WGS sequence"/>
</dbReference>
<dbReference type="InterPro" id="IPR000998">
    <property type="entry name" value="MAM_dom"/>
</dbReference>